<name>A0ABP7Y322_9ACTN</name>
<reference evidence="4" key="1">
    <citation type="journal article" date="2019" name="Int. J. Syst. Evol. Microbiol.">
        <title>The Global Catalogue of Microorganisms (GCM) 10K type strain sequencing project: providing services to taxonomists for standard genome sequencing and annotation.</title>
        <authorList>
            <consortium name="The Broad Institute Genomics Platform"/>
            <consortium name="The Broad Institute Genome Sequencing Center for Infectious Disease"/>
            <person name="Wu L."/>
            <person name="Ma J."/>
        </authorList>
    </citation>
    <scope>NUCLEOTIDE SEQUENCE [LARGE SCALE GENOMIC DNA]</scope>
    <source>
        <strain evidence="4">JCM 16703</strain>
    </source>
</reference>
<protein>
    <recommendedName>
        <fullName evidence="2">Competence protein CoiA nuclease-like domain-containing protein</fullName>
    </recommendedName>
</protein>
<dbReference type="EMBL" id="BAAAZH010000036">
    <property type="protein sequence ID" value="GAA4129713.1"/>
    <property type="molecule type" value="Genomic_DNA"/>
</dbReference>
<evidence type="ECO:0000313" key="4">
    <source>
        <dbReference type="Proteomes" id="UP001501495"/>
    </source>
</evidence>
<organism evidence="3 4">
    <name type="scientific">Nocardioides fonticola</name>
    <dbReference type="NCBI Taxonomy" id="450363"/>
    <lineage>
        <taxon>Bacteria</taxon>
        <taxon>Bacillati</taxon>
        <taxon>Actinomycetota</taxon>
        <taxon>Actinomycetes</taxon>
        <taxon>Propionibacteriales</taxon>
        <taxon>Nocardioidaceae</taxon>
        <taxon>Nocardioides</taxon>
    </lineage>
</organism>
<feature type="compositionally biased region" description="Polar residues" evidence="1">
    <location>
        <begin position="299"/>
        <end position="313"/>
    </location>
</feature>
<feature type="region of interest" description="Disordered" evidence="1">
    <location>
        <begin position="235"/>
        <end position="313"/>
    </location>
</feature>
<evidence type="ECO:0000256" key="1">
    <source>
        <dbReference type="SAM" id="MobiDB-lite"/>
    </source>
</evidence>
<accession>A0ABP7Y322</accession>
<sequence length="404" mass="44327">MSVLLSHAVTDGPNGTAFVILPEDADEARSLRSAYDRRFWCSTQGGGCGHLLDLVAGEVRANHFRHRAGEAHHCDLATEPEAIERSLLHLLLQTILADWLTAQGFDSTLEARLPDAGRADLRVDVHSGANTIEVQISSITVPQWESRDDRYRACVETVTWLFGSQISQALIGEVINRRGVAFKIAHAHDVPLAELGRPEHILVGTTSHSREDWHSLSDCQMTASGLWTPTSAKALAEHDARPPQQEPARLPQPSESSGGRGAMNSKAKLEGRKPPPKRVDIDPPALLPFARRRLMKPPASTSDSPSETRSQGRNPLASFNWFLRLNEWETPTGLLDGLPEELHHPARVLAYMTSQIETSGARTTLAFPDVQDGGLLAHALLNAALIDVYKGPTGVGRWRRRIDT</sequence>
<comment type="caution">
    <text evidence="3">The sequence shown here is derived from an EMBL/GenBank/DDBJ whole genome shotgun (WGS) entry which is preliminary data.</text>
</comment>
<dbReference type="Proteomes" id="UP001501495">
    <property type="component" value="Unassembled WGS sequence"/>
</dbReference>
<gene>
    <name evidence="3" type="ORF">GCM10022215_42550</name>
</gene>
<evidence type="ECO:0000259" key="2">
    <source>
        <dbReference type="Pfam" id="PF06054"/>
    </source>
</evidence>
<dbReference type="InterPro" id="IPR010330">
    <property type="entry name" value="CoiA_nuc"/>
</dbReference>
<feature type="domain" description="Competence protein CoiA nuclease-like" evidence="2">
    <location>
        <begin position="87"/>
        <end position="165"/>
    </location>
</feature>
<dbReference type="RefSeq" id="WP_344735551.1">
    <property type="nucleotide sequence ID" value="NZ_BAAAZH010000036.1"/>
</dbReference>
<feature type="compositionally biased region" description="Basic and acidic residues" evidence="1">
    <location>
        <begin position="267"/>
        <end position="281"/>
    </location>
</feature>
<keyword evidence="4" id="KW-1185">Reference proteome</keyword>
<dbReference type="Pfam" id="PF06054">
    <property type="entry name" value="CoiA_nuc"/>
    <property type="match status" value="1"/>
</dbReference>
<proteinExistence type="predicted"/>
<evidence type="ECO:0000313" key="3">
    <source>
        <dbReference type="EMBL" id="GAA4129713.1"/>
    </source>
</evidence>